<gene>
    <name evidence="1" type="ORF">DFH08DRAFT_636302</name>
</gene>
<comment type="caution">
    <text evidence="1">The sequence shown here is derived from an EMBL/GenBank/DDBJ whole genome shotgun (WGS) entry which is preliminary data.</text>
</comment>
<feature type="non-terminal residue" evidence="1">
    <location>
        <position position="1"/>
    </location>
</feature>
<evidence type="ECO:0000313" key="1">
    <source>
        <dbReference type="EMBL" id="KAJ7350376.1"/>
    </source>
</evidence>
<sequence>EHLVVSGSVLLRYVLSTSLHTAPDENDIGYTEAVIDPATGIRTKNALWLLKARKADIILMNRGPIPAPAWTFAGHRTMGNWTFVRELPRHFGQDTQLNSLAAEVVNAAFHATVTRFIPEVLQSLRAIHKDPLIRQKTFAWHASWFSGAVEFHPPRRVDDPWSLYYNAQVYMENYLLKALLPHHGVHFLP</sequence>
<keyword evidence="2" id="KW-1185">Reference proteome</keyword>
<dbReference type="Proteomes" id="UP001218218">
    <property type="component" value="Unassembled WGS sequence"/>
</dbReference>
<feature type="non-terminal residue" evidence="1">
    <location>
        <position position="189"/>
    </location>
</feature>
<reference evidence="1" key="1">
    <citation type="submission" date="2023-03" db="EMBL/GenBank/DDBJ databases">
        <title>Massive genome expansion in bonnet fungi (Mycena s.s.) driven by repeated elements and novel gene families across ecological guilds.</title>
        <authorList>
            <consortium name="Lawrence Berkeley National Laboratory"/>
            <person name="Harder C.B."/>
            <person name="Miyauchi S."/>
            <person name="Viragh M."/>
            <person name="Kuo A."/>
            <person name="Thoen E."/>
            <person name="Andreopoulos B."/>
            <person name="Lu D."/>
            <person name="Skrede I."/>
            <person name="Drula E."/>
            <person name="Henrissat B."/>
            <person name="Morin E."/>
            <person name="Kohler A."/>
            <person name="Barry K."/>
            <person name="LaButti K."/>
            <person name="Morin E."/>
            <person name="Salamov A."/>
            <person name="Lipzen A."/>
            <person name="Mereny Z."/>
            <person name="Hegedus B."/>
            <person name="Baldrian P."/>
            <person name="Stursova M."/>
            <person name="Weitz H."/>
            <person name="Taylor A."/>
            <person name="Grigoriev I.V."/>
            <person name="Nagy L.G."/>
            <person name="Martin F."/>
            <person name="Kauserud H."/>
        </authorList>
    </citation>
    <scope>NUCLEOTIDE SEQUENCE</scope>
    <source>
        <strain evidence="1">CBHHK002</strain>
    </source>
</reference>
<organism evidence="1 2">
    <name type="scientific">Mycena albidolilacea</name>
    <dbReference type="NCBI Taxonomy" id="1033008"/>
    <lineage>
        <taxon>Eukaryota</taxon>
        <taxon>Fungi</taxon>
        <taxon>Dikarya</taxon>
        <taxon>Basidiomycota</taxon>
        <taxon>Agaricomycotina</taxon>
        <taxon>Agaricomycetes</taxon>
        <taxon>Agaricomycetidae</taxon>
        <taxon>Agaricales</taxon>
        <taxon>Marasmiineae</taxon>
        <taxon>Mycenaceae</taxon>
        <taxon>Mycena</taxon>
    </lineage>
</organism>
<dbReference type="EMBL" id="JARIHO010000014">
    <property type="protein sequence ID" value="KAJ7350376.1"/>
    <property type="molecule type" value="Genomic_DNA"/>
</dbReference>
<evidence type="ECO:0000313" key="2">
    <source>
        <dbReference type="Proteomes" id="UP001218218"/>
    </source>
</evidence>
<dbReference type="AlphaFoldDB" id="A0AAD7ET03"/>
<proteinExistence type="predicted"/>
<accession>A0AAD7ET03</accession>
<name>A0AAD7ET03_9AGAR</name>
<protein>
    <submittedName>
        <fullName evidence="1">Uncharacterized protein</fullName>
    </submittedName>
</protein>